<dbReference type="EMBL" id="JAMTCG010000006">
    <property type="protein sequence ID" value="MCP2162145.1"/>
    <property type="molecule type" value="Genomic_DNA"/>
</dbReference>
<keyword evidence="6" id="KW-1185">Reference proteome</keyword>
<evidence type="ECO:0000256" key="1">
    <source>
        <dbReference type="ARBA" id="ARBA00001954"/>
    </source>
</evidence>
<comment type="caution">
    <text evidence="5">The sequence shown here is derived from an EMBL/GenBank/DDBJ whole genome shotgun (WGS) entry which is preliminary data.</text>
</comment>
<gene>
    <name evidence="5" type="ORF">LX12_003349</name>
</gene>
<dbReference type="InterPro" id="IPR003347">
    <property type="entry name" value="JmjC_dom"/>
</dbReference>
<dbReference type="SUPFAM" id="SSF51197">
    <property type="entry name" value="Clavaminate synthase-like"/>
    <property type="match status" value="1"/>
</dbReference>
<name>A0ABT1H673_9NOCA</name>
<evidence type="ECO:0000259" key="4">
    <source>
        <dbReference type="PROSITE" id="PS51184"/>
    </source>
</evidence>
<dbReference type="PANTHER" id="PTHR13096">
    <property type="entry name" value="MINA53 MYC INDUCED NUCLEAR ANTIGEN"/>
    <property type="match status" value="1"/>
</dbReference>
<evidence type="ECO:0000313" key="6">
    <source>
        <dbReference type="Proteomes" id="UP001205740"/>
    </source>
</evidence>
<sequence length="408" mass="44008">MQRSDTLSRCVAVDPATFGNSHWGVRPLLTRAADLPRDFADLLSTQAVDELLAERGVRAPFIRMAKNGSLLARDEFLSPAGVGAEIGDQVDSAKALAAFADGASIVLQGLHRLWPPIIDFVRGLVDDLGHPVQANAYITPPGSRGFDSHHDVHDVFVLQIAGHKHWTIHEPVVESPLSSQPWTDHREAIADRVAGDPHIDTTLAPGDALYLPRGWLHSARTTDETSIHLTIGVPALTRVDVVRAAVDRVARQVSDLRTSLPIGIDPTDHATLEAEATKALLAFADELRDRAHEWGAGVATDLTREMATRTRPVAVRPLATLEAMADPAAQRVRLRHGLIATMSDDADRVHLHLTGRTISFPAICAEAIRHLVDGGDADVASLPGLDDADSAVLIRRLLREAVVVPVTS</sequence>
<dbReference type="PANTHER" id="PTHR13096:SF9">
    <property type="entry name" value="BIFUNCTIONAL LYSINE-SPECIFIC DEMETHYLASE AND HISTIDYL-HYDROXYLASE"/>
    <property type="match status" value="1"/>
</dbReference>
<reference evidence="5 6" key="1">
    <citation type="submission" date="2022-06" db="EMBL/GenBank/DDBJ databases">
        <title>Genomic Encyclopedia of Archaeal and Bacterial Type Strains, Phase II (KMG-II): from individual species to whole genera.</title>
        <authorList>
            <person name="Goeker M."/>
        </authorList>
    </citation>
    <scope>NUCLEOTIDE SEQUENCE [LARGE SCALE GENOMIC DNA]</scope>
    <source>
        <strain evidence="5 6">DSM 45037</strain>
    </source>
</reference>
<protein>
    <submittedName>
        <fullName evidence="5">Cupin superfamily protein</fullName>
    </submittedName>
</protein>
<dbReference type="InterPro" id="IPR039994">
    <property type="entry name" value="NO66-like"/>
</dbReference>
<dbReference type="SMART" id="SM00558">
    <property type="entry name" value="JmjC"/>
    <property type="match status" value="1"/>
</dbReference>
<dbReference type="Proteomes" id="UP001205740">
    <property type="component" value="Unassembled WGS sequence"/>
</dbReference>
<dbReference type="Gene3D" id="2.60.120.650">
    <property type="entry name" value="Cupin"/>
    <property type="match status" value="1"/>
</dbReference>
<accession>A0ABT1H673</accession>
<feature type="domain" description="JmjC" evidence="4">
    <location>
        <begin position="103"/>
        <end position="250"/>
    </location>
</feature>
<evidence type="ECO:0000256" key="3">
    <source>
        <dbReference type="ARBA" id="ARBA00023004"/>
    </source>
</evidence>
<evidence type="ECO:0000313" key="5">
    <source>
        <dbReference type="EMBL" id="MCP2162145.1"/>
    </source>
</evidence>
<dbReference type="Pfam" id="PF08007">
    <property type="entry name" value="JmjC_2"/>
    <property type="match status" value="1"/>
</dbReference>
<proteinExistence type="predicted"/>
<dbReference type="PROSITE" id="PS51184">
    <property type="entry name" value="JMJC"/>
    <property type="match status" value="1"/>
</dbReference>
<dbReference type="RefSeq" id="WP_253655707.1">
    <property type="nucleotide sequence ID" value="NZ_BAAAOE010000005.1"/>
</dbReference>
<keyword evidence="3" id="KW-0408">Iron</keyword>
<organism evidence="5 6">
    <name type="scientific">Williamsia serinedens</name>
    <dbReference type="NCBI Taxonomy" id="391736"/>
    <lineage>
        <taxon>Bacteria</taxon>
        <taxon>Bacillati</taxon>
        <taxon>Actinomycetota</taxon>
        <taxon>Actinomycetes</taxon>
        <taxon>Mycobacteriales</taxon>
        <taxon>Nocardiaceae</taxon>
        <taxon>Williamsia</taxon>
    </lineage>
</organism>
<evidence type="ECO:0000256" key="2">
    <source>
        <dbReference type="ARBA" id="ARBA00022723"/>
    </source>
</evidence>
<comment type="cofactor">
    <cofactor evidence="1">
        <name>Fe(2+)</name>
        <dbReference type="ChEBI" id="CHEBI:29033"/>
    </cofactor>
</comment>
<keyword evidence="2" id="KW-0479">Metal-binding</keyword>